<name>A0AAX6MKE4_9PEZI</name>
<sequence>MSSLALSPQQLEALVDILVHHETYSEAESFKYPEAIEKYGYPFCLPTNNGSGTGVTKSSSPLLQLLLTRLILPIPGVRDLPPEFWNTKFRSIMRRFGEAELSESYDKGTLGSRKRLASAASVIHECITRGLLNGIPNDELPNLRSQYDTRKAEDLSRSWDDVVQHLVYGNLIDELFDHFTKTANLEDHSPAVDAAVNLAIIYIATFLHHLFVLSAEGPYLLKLINNIHGLIPYSVIGQTLRVGNAGTMINAMVRLFLAKVSVGAISNWLGLTQNASDGMNLLQRIITLVLDWDTGEFRKAIDNIKRSKDRPSELCLAAIDEHLQASRGQHESCRELSKVDEKSIIVAILEAKDKTLVQSLTEEQHAQCLQYYSAQLAIRDREKIIEVLCRQTPDLTTTIVRDVVSVFEPMIRDIHKNVDIRKHLSSVESFLTDLIETSKPKARDSGKSQNGTMPPSIEDYVALLKRNRHLAYEYLRDFADGCPDLRTTWLDWAKRSLETFRRPHQGASSDQPGEIDKKLQDLFKGLPPDQQSTVKAVIDDHVTYLSASESISTIRMQSIIDGMIAYENKETCGSMGGPGVYITRWHCLLDETVVTPNTPRGPPRKGKDVKGLKPLGKTEAIAKTEAWDPDALTRQEEQAWPEPPDVSIVVNTLGPQFKNLIAEIASTGLPSK</sequence>
<organism evidence="4 5">
    <name type="scientific">Daldinia eschscholtzii</name>
    <dbReference type="NCBI Taxonomy" id="292717"/>
    <lineage>
        <taxon>Eukaryota</taxon>
        <taxon>Fungi</taxon>
        <taxon>Dikarya</taxon>
        <taxon>Ascomycota</taxon>
        <taxon>Pezizomycotina</taxon>
        <taxon>Sordariomycetes</taxon>
        <taxon>Xylariomycetidae</taxon>
        <taxon>Xylariales</taxon>
        <taxon>Hypoxylaceae</taxon>
        <taxon>Daldinia</taxon>
    </lineage>
</organism>
<evidence type="ECO:0000313" key="4">
    <source>
        <dbReference type="EMBL" id="KAK6953128.1"/>
    </source>
</evidence>
<dbReference type="EMBL" id="JBANMG010000005">
    <property type="protein sequence ID" value="KAK6953128.1"/>
    <property type="molecule type" value="Genomic_DNA"/>
</dbReference>
<keyword evidence="5" id="KW-1185">Reference proteome</keyword>
<feature type="region of interest" description="Disordered" evidence="1">
    <location>
        <begin position="623"/>
        <end position="645"/>
    </location>
</feature>
<reference evidence="4 5" key="1">
    <citation type="journal article" date="2024" name="Front Chem Biol">
        <title>Unveiling the potential of Daldinia eschscholtzii MFLUCC 19-0629 through bioactivity and bioinformatics studies for enhanced sustainable agriculture production.</title>
        <authorList>
            <person name="Brooks S."/>
            <person name="Weaver J.A."/>
            <person name="Klomchit A."/>
            <person name="Alharthi S.A."/>
            <person name="Onlamun T."/>
            <person name="Nurani R."/>
            <person name="Vong T.K."/>
            <person name="Alberti F."/>
            <person name="Greco C."/>
        </authorList>
    </citation>
    <scope>NUCLEOTIDE SEQUENCE [LARGE SCALE GENOMIC DNA]</scope>
    <source>
        <strain evidence="4">MFLUCC 19-0629</strain>
    </source>
</reference>
<dbReference type="GO" id="GO:0035091">
    <property type="term" value="F:phosphatidylinositol binding"/>
    <property type="evidence" value="ECO:0007669"/>
    <property type="project" value="TreeGrafter"/>
</dbReference>
<dbReference type="PANTHER" id="PTHR47185">
    <property type="entry name" value="PX DOMAIN-CONTAINING PROTEIN YPR097W"/>
    <property type="match status" value="1"/>
</dbReference>
<dbReference type="Pfam" id="PF12828">
    <property type="entry name" value="PXB"/>
    <property type="match status" value="1"/>
</dbReference>
<comment type="caution">
    <text evidence="4">The sequence shown here is derived from an EMBL/GenBank/DDBJ whole genome shotgun (WGS) entry which is preliminary data.</text>
</comment>
<evidence type="ECO:0000313" key="5">
    <source>
        <dbReference type="Proteomes" id="UP001369815"/>
    </source>
</evidence>
<dbReference type="InterPro" id="IPR024555">
    <property type="entry name" value="PX-associated"/>
</dbReference>
<dbReference type="AlphaFoldDB" id="A0AAX6MKE4"/>
<dbReference type="InterPro" id="IPR024554">
    <property type="entry name" value="LEC1-like_C"/>
</dbReference>
<feature type="domain" description="PX-associated" evidence="3">
    <location>
        <begin position="5"/>
        <end position="129"/>
    </location>
</feature>
<accession>A0AAX6MKE4</accession>
<dbReference type="PANTHER" id="PTHR47185:SF2">
    <property type="entry name" value="FUNGAL PROTEIN"/>
    <property type="match status" value="1"/>
</dbReference>
<evidence type="ECO:0000256" key="1">
    <source>
        <dbReference type="SAM" id="MobiDB-lite"/>
    </source>
</evidence>
<proteinExistence type="predicted"/>
<gene>
    <name evidence="4" type="ORF">Daesc_005428</name>
</gene>
<dbReference type="Pfam" id="PF12825">
    <property type="entry name" value="DUF3818"/>
    <property type="match status" value="1"/>
</dbReference>
<evidence type="ECO:0000259" key="2">
    <source>
        <dbReference type="Pfam" id="PF12825"/>
    </source>
</evidence>
<feature type="domain" description="PX" evidence="2">
    <location>
        <begin position="173"/>
        <end position="372"/>
    </location>
</feature>
<dbReference type="InterPro" id="IPR047168">
    <property type="entry name" value="LEC1-like"/>
</dbReference>
<protein>
    <submittedName>
        <fullName evidence="4">Uncharacterized protein</fullName>
    </submittedName>
</protein>
<dbReference type="Proteomes" id="UP001369815">
    <property type="component" value="Unassembled WGS sequence"/>
</dbReference>
<feature type="compositionally biased region" description="Basic and acidic residues" evidence="1">
    <location>
        <begin position="623"/>
        <end position="637"/>
    </location>
</feature>
<evidence type="ECO:0000259" key="3">
    <source>
        <dbReference type="Pfam" id="PF12828"/>
    </source>
</evidence>